<gene>
    <name evidence="1" type="ORF">DSO57_1003283</name>
</gene>
<evidence type="ECO:0000313" key="1">
    <source>
        <dbReference type="EMBL" id="KAJ9070817.1"/>
    </source>
</evidence>
<sequence length="248" mass="27994">MKYPPFDIAIRLIHNVRYVKGQLIEPPMYCKYGGLVATLNCSHTGSWPPIVSPRSTLSIAVYTSMEFWKIQHPCQGLLLADDCLSNSHRFDWLPISKSPAIPAASSTYRIWVLQTQTLIPKPHFLVKWKGYPNEENTWEPESNLENAATLLKKYKSQDKEPCSASSTMVGNYVRAQNALDNQLAFLEEKNPTAWELLPSISQSKKTPFQLTNGPGFERHTSLKSLALIILSNLGLSTIRKWYIGSTII</sequence>
<organism evidence="1 2">
    <name type="scientific">Entomophthora muscae</name>
    <dbReference type="NCBI Taxonomy" id="34485"/>
    <lineage>
        <taxon>Eukaryota</taxon>
        <taxon>Fungi</taxon>
        <taxon>Fungi incertae sedis</taxon>
        <taxon>Zoopagomycota</taxon>
        <taxon>Entomophthoromycotina</taxon>
        <taxon>Entomophthoromycetes</taxon>
        <taxon>Entomophthorales</taxon>
        <taxon>Entomophthoraceae</taxon>
        <taxon>Entomophthora</taxon>
    </lineage>
</organism>
<evidence type="ECO:0000313" key="2">
    <source>
        <dbReference type="Proteomes" id="UP001165960"/>
    </source>
</evidence>
<proteinExistence type="predicted"/>
<keyword evidence="2" id="KW-1185">Reference proteome</keyword>
<dbReference type="EMBL" id="QTSX02003558">
    <property type="protein sequence ID" value="KAJ9070817.1"/>
    <property type="molecule type" value="Genomic_DNA"/>
</dbReference>
<reference evidence="1" key="1">
    <citation type="submission" date="2022-04" db="EMBL/GenBank/DDBJ databases">
        <title>Genome of the entomopathogenic fungus Entomophthora muscae.</title>
        <authorList>
            <person name="Elya C."/>
            <person name="Lovett B.R."/>
            <person name="Lee E."/>
            <person name="Macias A.M."/>
            <person name="Hajek A.E."/>
            <person name="De Bivort B.L."/>
            <person name="Kasson M.T."/>
            <person name="De Fine Licht H.H."/>
            <person name="Stajich J.E."/>
        </authorList>
    </citation>
    <scope>NUCLEOTIDE SEQUENCE</scope>
    <source>
        <strain evidence="1">Berkeley</strain>
    </source>
</reference>
<dbReference type="Proteomes" id="UP001165960">
    <property type="component" value="Unassembled WGS sequence"/>
</dbReference>
<accession>A0ACC2T949</accession>
<comment type="caution">
    <text evidence="1">The sequence shown here is derived from an EMBL/GenBank/DDBJ whole genome shotgun (WGS) entry which is preliminary data.</text>
</comment>
<protein>
    <submittedName>
        <fullName evidence="1">Uncharacterized protein</fullName>
    </submittedName>
</protein>
<name>A0ACC2T949_9FUNG</name>